<keyword evidence="3" id="KW-1185">Reference proteome</keyword>
<proteinExistence type="predicted"/>
<organism evidence="2 3">
    <name type="scientific">Novipirellula artificiosorum</name>
    <dbReference type="NCBI Taxonomy" id="2528016"/>
    <lineage>
        <taxon>Bacteria</taxon>
        <taxon>Pseudomonadati</taxon>
        <taxon>Planctomycetota</taxon>
        <taxon>Planctomycetia</taxon>
        <taxon>Pirellulales</taxon>
        <taxon>Pirellulaceae</taxon>
        <taxon>Novipirellula</taxon>
    </lineage>
</organism>
<feature type="transmembrane region" description="Helical" evidence="1">
    <location>
        <begin position="278"/>
        <end position="300"/>
    </location>
</feature>
<keyword evidence="1" id="KW-0472">Membrane</keyword>
<evidence type="ECO:0000256" key="1">
    <source>
        <dbReference type="SAM" id="Phobius"/>
    </source>
</evidence>
<protein>
    <submittedName>
        <fullName evidence="2">Uncharacterized protein</fullName>
    </submittedName>
</protein>
<name>A0A5C6DFX1_9BACT</name>
<dbReference type="RefSeq" id="WP_146528488.1">
    <property type="nucleotide sequence ID" value="NZ_SJPV01000007.1"/>
</dbReference>
<accession>A0A5C6DFX1</accession>
<feature type="transmembrane region" description="Helical" evidence="1">
    <location>
        <begin position="218"/>
        <end position="237"/>
    </location>
</feature>
<dbReference type="Proteomes" id="UP000319143">
    <property type="component" value="Unassembled WGS sequence"/>
</dbReference>
<keyword evidence="1" id="KW-0812">Transmembrane</keyword>
<feature type="transmembrane region" description="Helical" evidence="1">
    <location>
        <begin position="194"/>
        <end position="212"/>
    </location>
</feature>
<evidence type="ECO:0000313" key="2">
    <source>
        <dbReference type="EMBL" id="TWU35085.1"/>
    </source>
</evidence>
<reference evidence="2 3" key="1">
    <citation type="submission" date="2019-02" db="EMBL/GenBank/DDBJ databases">
        <title>Deep-cultivation of Planctomycetes and their phenomic and genomic characterization uncovers novel biology.</title>
        <authorList>
            <person name="Wiegand S."/>
            <person name="Jogler M."/>
            <person name="Boedeker C."/>
            <person name="Pinto D."/>
            <person name="Vollmers J."/>
            <person name="Rivas-Marin E."/>
            <person name="Kohn T."/>
            <person name="Peeters S.H."/>
            <person name="Heuer A."/>
            <person name="Rast P."/>
            <person name="Oberbeckmann S."/>
            <person name="Bunk B."/>
            <person name="Jeske O."/>
            <person name="Meyerdierks A."/>
            <person name="Storesund J.E."/>
            <person name="Kallscheuer N."/>
            <person name="Luecker S."/>
            <person name="Lage O.M."/>
            <person name="Pohl T."/>
            <person name="Merkel B.J."/>
            <person name="Hornburger P."/>
            <person name="Mueller R.-W."/>
            <person name="Bruemmer F."/>
            <person name="Labrenz M."/>
            <person name="Spormann A.M."/>
            <person name="Op Den Camp H."/>
            <person name="Overmann J."/>
            <person name="Amann R."/>
            <person name="Jetten M.S.M."/>
            <person name="Mascher T."/>
            <person name="Medema M.H."/>
            <person name="Devos D.P."/>
            <person name="Kaster A.-K."/>
            <person name="Ovreas L."/>
            <person name="Rohde M."/>
            <person name="Galperin M.Y."/>
            <person name="Jogler C."/>
        </authorList>
    </citation>
    <scope>NUCLEOTIDE SEQUENCE [LARGE SCALE GENOMIC DNA]</scope>
    <source>
        <strain evidence="2 3">Poly41</strain>
    </source>
</reference>
<comment type="caution">
    <text evidence="2">The sequence shown here is derived from an EMBL/GenBank/DDBJ whole genome shotgun (WGS) entry which is preliminary data.</text>
</comment>
<dbReference type="AlphaFoldDB" id="A0A5C6DFX1"/>
<feature type="transmembrane region" description="Helical" evidence="1">
    <location>
        <begin position="249"/>
        <end position="272"/>
    </location>
</feature>
<evidence type="ECO:0000313" key="3">
    <source>
        <dbReference type="Proteomes" id="UP000319143"/>
    </source>
</evidence>
<gene>
    <name evidence="2" type="ORF">Poly41_42290</name>
</gene>
<keyword evidence="1" id="KW-1133">Transmembrane helix</keyword>
<sequence length="537" mass="58664">MKSSPRVVDYQTLLNEGIGDNAFIHLTNVDFDRTEKTSRLERIASSFEGIGAGATAADPAKIQKTIAEIKQQLAAQGGTSQIADLVAESLVAIKVFPKNAGLTEQLVSLPRNRNAVATAADQIDHYNELRGYITIDNGEQTRQAIQLLGSPDAMQRDANAWLEKLNQIKQQKETARDRFLIDPMDRPPSRVSSAGLFACSLGSIVFGWLLLGSGTMSWLGWFLMPIPAILGLVGFPLRLGRGGRKTSILYLIVGFTLFVVGGYEMVFLGGFGQTDGTTIHHVIGFLLAATGTSAFAGAALHHRARQPLENILPPPPSATQPTTRPVLSYRTSADQLAAMANDAEDCAPTHYVDPCFMAAMDDSCSSITMDCVERLDVIGFVNPSYVRASDDYNVPAIALQFGCDHKVLAEVSDNAVEPVIRFTSVLHDGLAIVTVSETVARTRRAQFGINGVYASGNHDSIEKLLASHLELTIRMSEKRDSKIVTFDHEEKLEVCLYSRRVFADIQRQFGESNVMIARASYDRFQFPPQPVEELTLA</sequence>
<dbReference type="OrthoDB" id="236733at2"/>
<dbReference type="EMBL" id="SJPV01000007">
    <property type="protein sequence ID" value="TWU35085.1"/>
    <property type="molecule type" value="Genomic_DNA"/>
</dbReference>